<feature type="repeat" description="ANK" evidence="5">
    <location>
        <begin position="406"/>
        <end position="438"/>
    </location>
</feature>
<dbReference type="AlphaFoldDB" id="A0AAV2TTS6"/>
<dbReference type="GO" id="GO:0008270">
    <property type="term" value="F:zinc ion binding"/>
    <property type="evidence" value="ECO:0007669"/>
    <property type="project" value="UniProtKB-KW"/>
</dbReference>
<dbReference type="PROSITE" id="PS50297">
    <property type="entry name" value="ANK_REP_REGION"/>
    <property type="match status" value="3"/>
</dbReference>
<gene>
    <name evidence="9" type="ORF">CDAUBV1_LOCUS15177</name>
</gene>
<dbReference type="GO" id="GO:0070531">
    <property type="term" value="C:BRCA1-A complex"/>
    <property type="evidence" value="ECO:0007669"/>
    <property type="project" value="TreeGrafter"/>
</dbReference>
<dbReference type="Pfam" id="PF12796">
    <property type="entry name" value="Ank_2"/>
    <property type="match status" value="1"/>
</dbReference>
<keyword evidence="2 6" id="KW-0863">Zinc-finger</keyword>
<evidence type="ECO:0000256" key="7">
    <source>
        <dbReference type="SAM" id="MobiDB-lite"/>
    </source>
</evidence>
<keyword evidence="2 6" id="KW-0479">Metal-binding</keyword>
<evidence type="ECO:0000313" key="10">
    <source>
        <dbReference type="Proteomes" id="UP001497525"/>
    </source>
</evidence>
<dbReference type="Gene3D" id="3.40.50.10190">
    <property type="entry name" value="BRCT domain"/>
    <property type="match status" value="1"/>
</dbReference>
<dbReference type="Gene3D" id="1.25.40.20">
    <property type="entry name" value="Ankyrin repeat-containing domain"/>
    <property type="match status" value="1"/>
</dbReference>
<dbReference type="Gene3D" id="3.30.40.10">
    <property type="entry name" value="Zinc/RING finger domain, C3HC4 (zinc finger)"/>
    <property type="match status" value="1"/>
</dbReference>
<keyword evidence="4 5" id="KW-0040">ANK repeat</keyword>
<evidence type="ECO:0000256" key="6">
    <source>
        <dbReference type="PROSITE-ProRule" id="PRU00175"/>
    </source>
</evidence>
<dbReference type="Pfam" id="PF00533">
    <property type="entry name" value="BRCT"/>
    <property type="match status" value="1"/>
</dbReference>
<evidence type="ECO:0000256" key="4">
    <source>
        <dbReference type="ARBA" id="ARBA00023043"/>
    </source>
</evidence>
<sequence>MVELTETFKAVERLLELLRCDSCHAPLHQPFTTGVCEHLLCPNCSPGQSNLRRAACCPVCKVPVHPRDCQLHVQLAELVLVARRLKKLTTNSAKATLCTSPQKVLQETDLDAENDQFKKPASEIVTSPQPRIILKRSYSSGCSTRSLPSRASTVVLKRGLSADCSAADESASLTSSAWTQSSLISSATSRVSVIHKPRLNQSRTVCPERSKSKVVRLPAYRSPQKQGLFEPSRSVSDQNSRTVRQKSPPATVPASDLSSATHGVNSDSLEMVLRAATRVHRTRRSICNPRVSVTPSLMDESVAAPVASPENSCVTDSTILIHSRIETRNSTVNLDRINFPADEVTISQDTRNHRKLHEKTPTRLRSTKAKKRDKNEADRSSSRSQSRTRSSSGFLRLVQKMRPNSKGESSLHRAAIRGDVEQVHECLASGISPNVRDYAGWTPLHEAVLHGHREVVLALLDAGATIDIPGGPDLDTPLHDSIQNGQVSCCELLLSRGANPFLPNGTGLTPLQMIDVSLSKLEVTGTERKRGAVEVNRQKEELKSALLSIQVLINSAISSAERKSDCKTMENPKTLVKSSALGQLSLSTRASFLERRKLRPVLLATGLNRTQQATFARVASMIHAKVVDVFSPEVTHVITGALQDIPVSSRSNQIKADNNPRKSRRRSSEIEVNAPEQAHCPRTLKFLDAVLQGCWVLSFDWIETCAHVKMRVEEEGFEVSGCSTTPNSGAPRRARLAREAGSLGLFHGFRFCFLGRFTYPVPSGGELATLVRYGGASVVCCRERCSPRCLARLAIEMGDSTQSEPLWEINDSCLRTVADEDDVESDGDKSAFCRQNDVPLVYMSSPLLVVYDPRQQPDTCTINTDRSETATLYPIRVVSTALNLIQSRSDHSSASNAQNPPIRAFPATWILDCAAEYTLLPFPPTHIIQ</sequence>
<evidence type="ECO:0000313" key="9">
    <source>
        <dbReference type="EMBL" id="CAL5139996.1"/>
    </source>
</evidence>
<reference evidence="9" key="1">
    <citation type="submission" date="2024-06" db="EMBL/GenBank/DDBJ databases">
        <authorList>
            <person name="Liu X."/>
            <person name="Lenzi L."/>
            <person name="Haldenby T S."/>
            <person name="Uol C."/>
        </authorList>
    </citation>
    <scope>NUCLEOTIDE SEQUENCE</scope>
</reference>
<organism evidence="9 10">
    <name type="scientific">Calicophoron daubneyi</name>
    <name type="common">Rumen fluke</name>
    <name type="synonym">Paramphistomum daubneyi</name>
    <dbReference type="NCBI Taxonomy" id="300641"/>
    <lineage>
        <taxon>Eukaryota</taxon>
        <taxon>Metazoa</taxon>
        <taxon>Spiralia</taxon>
        <taxon>Lophotrochozoa</taxon>
        <taxon>Platyhelminthes</taxon>
        <taxon>Trematoda</taxon>
        <taxon>Digenea</taxon>
        <taxon>Plagiorchiida</taxon>
        <taxon>Pronocephalata</taxon>
        <taxon>Paramphistomoidea</taxon>
        <taxon>Paramphistomidae</taxon>
        <taxon>Calicophoron</taxon>
    </lineage>
</organism>
<dbReference type="SUPFAM" id="SSF57850">
    <property type="entry name" value="RING/U-box"/>
    <property type="match status" value="1"/>
</dbReference>
<dbReference type="GO" id="GO:0004842">
    <property type="term" value="F:ubiquitin-protein transferase activity"/>
    <property type="evidence" value="ECO:0007669"/>
    <property type="project" value="TreeGrafter"/>
</dbReference>
<comment type="caution">
    <text evidence="9">The sequence shown here is derived from an EMBL/GenBank/DDBJ whole genome shotgun (WGS) entry which is preliminary data.</text>
</comment>
<protein>
    <recommendedName>
        <fullName evidence="8">RING-type domain-containing protein</fullName>
    </recommendedName>
</protein>
<feature type="domain" description="RING-type" evidence="8">
    <location>
        <begin position="20"/>
        <end position="61"/>
    </location>
</feature>
<dbReference type="InterPro" id="IPR036420">
    <property type="entry name" value="BRCT_dom_sf"/>
</dbReference>
<feature type="region of interest" description="Disordered" evidence="7">
    <location>
        <begin position="345"/>
        <end position="412"/>
    </location>
</feature>
<evidence type="ECO:0000256" key="1">
    <source>
        <dbReference type="ARBA" id="ARBA00022737"/>
    </source>
</evidence>
<dbReference type="PROSITE" id="PS50089">
    <property type="entry name" value="ZF_RING_2"/>
    <property type="match status" value="1"/>
</dbReference>
<dbReference type="GO" id="GO:0031436">
    <property type="term" value="C:BRCA1-BARD1 complex"/>
    <property type="evidence" value="ECO:0007669"/>
    <property type="project" value="TreeGrafter"/>
</dbReference>
<keyword evidence="1" id="KW-0677">Repeat</keyword>
<dbReference type="EMBL" id="CAXLJL010000689">
    <property type="protein sequence ID" value="CAL5139996.1"/>
    <property type="molecule type" value="Genomic_DNA"/>
</dbReference>
<dbReference type="InterPro" id="IPR013083">
    <property type="entry name" value="Znf_RING/FYVE/PHD"/>
</dbReference>
<dbReference type="InterPro" id="IPR001841">
    <property type="entry name" value="Znf_RING"/>
</dbReference>
<dbReference type="InterPro" id="IPR036770">
    <property type="entry name" value="Ankyrin_rpt-contain_sf"/>
</dbReference>
<evidence type="ECO:0000256" key="2">
    <source>
        <dbReference type="ARBA" id="ARBA00022771"/>
    </source>
</evidence>
<evidence type="ECO:0000259" key="8">
    <source>
        <dbReference type="PROSITE" id="PS50089"/>
    </source>
</evidence>
<dbReference type="InterPro" id="IPR002110">
    <property type="entry name" value="Ankyrin_rpt"/>
</dbReference>
<proteinExistence type="predicted"/>
<keyword evidence="3" id="KW-0862">Zinc</keyword>
<dbReference type="SUPFAM" id="SSF52113">
    <property type="entry name" value="BRCT domain"/>
    <property type="match status" value="2"/>
</dbReference>
<dbReference type="GO" id="GO:0085020">
    <property type="term" value="P:protein K6-linked ubiquitination"/>
    <property type="evidence" value="ECO:0007669"/>
    <property type="project" value="TreeGrafter"/>
</dbReference>
<dbReference type="CDD" id="cd17734">
    <property type="entry name" value="BRCT_Bard1_rpt1"/>
    <property type="match status" value="1"/>
</dbReference>
<dbReference type="PROSITE" id="PS50088">
    <property type="entry name" value="ANK_REPEAT"/>
    <property type="match status" value="3"/>
</dbReference>
<evidence type="ECO:0000256" key="3">
    <source>
        <dbReference type="ARBA" id="ARBA00022833"/>
    </source>
</evidence>
<dbReference type="SUPFAM" id="SSF48403">
    <property type="entry name" value="Ankyrin repeat"/>
    <property type="match status" value="1"/>
</dbReference>
<name>A0AAV2TTS6_CALDB</name>
<dbReference type="Proteomes" id="UP001497525">
    <property type="component" value="Unassembled WGS sequence"/>
</dbReference>
<dbReference type="PANTHER" id="PTHR24171:SF8">
    <property type="entry name" value="BRCA1-ASSOCIATED RING DOMAIN PROTEIN 1"/>
    <property type="match status" value="1"/>
</dbReference>
<dbReference type="PANTHER" id="PTHR24171">
    <property type="entry name" value="ANKYRIN REPEAT DOMAIN-CONTAINING PROTEIN 39-RELATED"/>
    <property type="match status" value="1"/>
</dbReference>
<feature type="repeat" description="ANK" evidence="5">
    <location>
        <begin position="473"/>
        <end position="505"/>
    </location>
</feature>
<dbReference type="InterPro" id="IPR001357">
    <property type="entry name" value="BRCT_dom"/>
</dbReference>
<accession>A0AAV2TTS6</accession>
<feature type="region of interest" description="Disordered" evidence="7">
    <location>
        <begin position="219"/>
        <end position="263"/>
    </location>
</feature>
<feature type="compositionally biased region" description="Low complexity" evidence="7">
    <location>
        <begin position="382"/>
        <end position="392"/>
    </location>
</feature>
<feature type="repeat" description="ANK" evidence="5">
    <location>
        <begin position="439"/>
        <end position="471"/>
    </location>
</feature>
<feature type="compositionally biased region" description="Polar residues" evidence="7">
    <location>
        <begin position="233"/>
        <end position="242"/>
    </location>
</feature>
<evidence type="ECO:0000256" key="5">
    <source>
        <dbReference type="PROSITE-ProRule" id="PRU00023"/>
    </source>
</evidence>
<feature type="region of interest" description="Disordered" evidence="7">
    <location>
        <begin position="649"/>
        <end position="674"/>
    </location>
</feature>
<dbReference type="SMART" id="SM00248">
    <property type="entry name" value="ANK"/>
    <property type="match status" value="3"/>
</dbReference>